<dbReference type="PROSITE" id="PS51721">
    <property type="entry name" value="G_CP"/>
    <property type="match status" value="1"/>
</dbReference>
<dbReference type="InterPro" id="IPR027417">
    <property type="entry name" value="P-loop_NTPase"/>
</dbReference>
<keyword evidence="2 3" id="KW-0342">GTP-binding</keyword>
<feature type="binding site" evidence="3">
    <location>
        <begin position="128"/>
        <end position="131"/>
    </location>
    <ligand>
        <name>GTP</name>
        <dbReference type="ChEBI" id="CHEBI:37565"/>
    </ligand>
</feature>
<keyword evidence="1 3" id="KW-0547">Nucleotide-binding</keyword>
<comment type="similarity">
    <text evidence="3">Belongs to the TRAFAC class YlqF/YawG GTPase family. RsgA subfamily.</text>
</comment>
<evidence type="ECO:0000256" key="1">
    <source>
        <dbReference type="ARBA" id="ARBA00022741"/>
    </source>
</evidence>
<dbReference type="InterPro" id="IPR012340">
    <property type="entry name" value="NA-bd_OB-fold"/>
</dbReference>
<dbReference type="CDD" id="cd01854">
    <property type="entry name" value="YjeQ_EngC"/>
    <property type="match status" value="1"/>
</dbReference>
<dbReference type="InterPro" id="IPR010914">
    <property type="entry name" value="RsgA_GTPase_dom"/>
</dbReference>
<keyword evidence="3 6" id="KW-0378">Hydrolase</keyword>
<dbReference type="HAMAP" id="MF_01820">
    <property type="entry name" value="GTPase_RsgA"/>
    <property type="match status" value="1"/>
</dbReference>
<dbReference type="PANTHER" id="PTHR32120">
    <property type="entry name" value="SMALL RIBOSOMAL SUBUNIT BIOGENESIS GTPASE RSGA"/>
    <property type="match status" value="1"/>
</dbReference>
<evidence type="ECO:0000256" key="3">
    <source>
        <dbReference type="HAMAP-Rule" id="MF_01820"/>
    </source>
</evidence>
<dbReference type="PANTHER" id="PTHR32120:SF11">
    <property type="entry name" value="SMALL RIBOSOMAL SUBUNIT BIOGENESIS GTPASE RSGA 1, MITOCHONDRIAL-RELATED"/>
    <property type="match status" value="1"/>
</dbReference>
<feature type="binding site" evidence="3">
    <location>
        <position position="281"/>
    </location>
    <ligand>
        <name>Zn(2+)</name>
        <dbReference type="ChEBI" id="CHEBI:29105"/>
    </ligand>
</feature>
<dbReference type="EMBL" id="VJON01000026">
    <property type="protein sequence ID" value="TSE33643.1"/>
    <property type="molecule type" value="Genomic_DNA"/>
</dbReference>
<dbReference type="RefSeq" id="WP_144328649.1">
    <property type="nucleotide sequence ID" value="NZ_VJON01000026.1"/>
</dbReference>
<evidence type="ECO:0000313" key="6">
    <source>
        <dbReference type="EMBL" id="TSE33643.1"/>
    </source>
</evidence>
<dbReference type="EC" id="3.6.1.-" evidence="3"/>
<dbReference type="PROSITE" id="PS50936">
    <property type="entry name" value="ENGC_GTPASE"/>
    <property type="match status" value="1"/>
</dbReference>
<feature type="binding site" evidence="3">
    <location>
        <position position="273"/>
    </location>
    <ligand>
        <name>Zn(2+)</name>
        <dbReference type="ChEBI" id="CHEBI:29105"/>
    </ligand>
</feature>
<dbReference type="InterPro" id="IPR030378">
    <property type="entry name" value="G_CP_dom"/>
</dbReference>
<dbReference type="GO" id="GO:0019843">
    <property type="term" value="F:rRNA binding"/>
    <property type="evidence" value="ECO:0007669"/>
    <property type="project" value="UniProtKB-KW"/>
</dbReference>
<dbReference type="GO" id="GO:0003924">
    <property type="term" value="F:GTPase activity"/>
    <property type="evidence" value="ECO:0007669"/>
    <property type="project" value="UniProtKB-UniRule"/>
</dbReference>
<proteinExistence type="inferred from homology"/>
<dbReference type="Proteomes" id="UP000318294">
    <property type="component" value="Unassembled WGS sequence"/>
</dbReference>
<dbReference type="Gene3D" id="2.40.50.140">
    <property type="entry name" value="Nucleic acid-binding proteins"/>
    <property type="match status" value="1"/>
</dbReference>
<keyword evidence="3" id="KW-0699">rRNA-binding</keyword>
<evidence type="ECO:0000259" key="5">
    <source>
        <dbReference type="PROSITE" id="PS51721"/>
    </source>
</evidence>
<evidence type="ECO:0000256" key="2">
    <source>
        <dbReference type="ARBA" id="ARBA00023134"/>
    </source>
</evidence>
<dbReference type="SUPFAM" id="SSF50249">
    <property type="entry name" value="Nucleic acid-binding proteins"/>
    <property type="match status" value="1"/>
</dbReference>
<dbReference type="GO" id="GO:0005737">
    <property type="term" value="C:cytoplasm"/>
    <property type="evidence" value="ECO:0007669"/>
    <property type="project" value="UniProtKB-SubCell"/>
</dbReference>
<keyword evidence="3" id="KW-0479">Metal-binding</keyword>
<keyword evidence="3" id="KW-0862">Zinc</keyword>
<evidence type="ECO:0000313" key="7">
    <source>
        <dbReference type="Proteomes" id="UP000318294"/>
    </source>
</evidence>
<comment type="caution">
    <text evidence="6">The sequence shown here is derived from an EMBL/GenBank/DDBJ whole genome shotgun (WGS) entry which is preliminary data.</text>
</comment>
<keyword evidence="3" id="KW-0690">Ribosome biogenesis</keyword>
<dbReference type="Pfam" id="PF03193">
    <property type="entry name" value="RsgA_GTPase"/>
    <property type="match status" value="1"/>
</dbReference>
<comment type="cofactor">
    <cofactor evidence="3">
        <name>Zn(2+)</name>
        <dbReference type="ChEBI" id="CHEBI:29105"/>
    </cofactor>
    <text evidence="3">Binds 1 zinc ion per subunit.</text>
</comment>
<dbReference type="NCBIfam" id="TIGR00157">
    <property type="entry name" value="ribosome small subunit-dependent GTPase A"/>
    <property type="match status" value="1"/>
</dbReference>
<reference evidence="6 7" key="1">
    <citation type="submission" date="2019-07" db="EMBL/GenBank/DDBJ databases">
        <title>Tepidimonas charontis SPSP-6 draft genome.</title>
        <authorList>
            <person name="Da Costa M.S."/>
            <person name="Froufe H.J.C."/>
            <person name="Egas C."/>
            <person name="Albuquerque L."/>
        </authorList>
    </citation>
    <scope>NUCLEOTIDE SEQUENCE [LARGE SCALE GENOMIC DNA]</scope>
    <source>
        <strain evidence="6 7">SPSP-6</strain>
    </source>
</reference>
<comment type="subunit">
    <text evidence="3">Monomer. Associates with 30S ribosomal subunit, binds 16S rRNA.</text>
</comment>
<dbReference type="GO" id="GO:0005525">
    <property type="term" value="F:GTP binding"/>
    <property type="evidence" value="ECO:0007669"/>
    <property type="project" value="UniProtKB-UniRule"/>
</dbReference>
<gene>
    <name evidence="3 6" type="primary">rsgA</name>
    <name evidence="6" type="ORF">Tchar_01705</name>
</gene>
<comment type="function">
    <text evidence="3">One of several proteins that assist in the late maturation steps of the functional core of the 30S ribosomal subunit. Helps release RbfA from mature subunits. May play a role in the assembly of ribosomal proteins into the subunit. Circularly permuted GTPase that catalyzes slow GTP hydrolysis, GTPase activity is stimulated by the 30S ribosomal subunit.</text>
</comment>
<dbReference type="GO" id="GO:0042274">
    <property type="term" value="P:ribosomal small subunit biogenesis"/>
    <property type="evidence" value="ECO:0007669"/>
    <property type="project" value="UniProtKB-UniRule"/>
</dbReference>
<feature type="binding site" evidence="3">
    <location>
        <begin position="184"/>
        <end position="192"/>
    </location>
    <ligand>
        <name>GTP</name>
        <dbReference type="ChEBI" id="CHEBI:37565"/>
    </ligand>
</feature>
<accession>A0A554XCT6</accession>
<keyword evidence="3" id="KW-0963">Cytoplasm</keyword>
<dbReference type="OrthoDB" id="9809485at2"/>
<dbReference type="Gene3D" id="1.10.40.50">
    <property type="entry name" value="Probable gtpase engc, domain 3"/>
    <property type="match status" value="1"/>
</dbReference>
<feature type="binding site" evidence="3">
    <location>
        <position position="268"/>
    </location>
    <ligand>
        <name>Zn(2+)</name>
        <dbReference type="ChEBI" id="CHEBI:29105"/>
    </ligand>
</feature>
<evidence type="ECO:0000259" key="4">
    <source>
        <dbReference type="PROSITE" id="PS50936"/>
    </source>
</evidence>
<feature type="domain" description="CP-type G" evidence="5">
    <location>
        <begin position="78"/>
        <end position="244"/>
    </location>
</feature>
<dbReference type="InterPro" id="IPR004881">
    <property type="entry name" value="Ribosome_biogen_GTPase_RsgA"/>
</dbReference>
<name>A0A554XCT6_9BURK</name>
<keyword evidence="7" id="KW-1185">Reference proteome</keyword>
<organism evidence="6 7">
    <name type="scientific">Tepidimonas charontis</name>
    <dbReference type="NCBI Taxonomy" id="2267262"/>
    <lineage>
        <taxon>Bacteria</taxon>
        <taxon>Pseudomonadati</taxon>
        <taxon>Pseudomonadota</taxon>
        <taxon>Betaproteobacteria</taxon>
        <taxon>Burkholderiales</taxon>
        <taxon>Tepidimonas</taxon>
    </lineage>
</organism>
<protein>
    <recommendedName>
        <fullName evidence="3">Small ribosomal subunit biogenesis GTPase RsgA</fullName>
        <ecNumber evidence="3">3.6.1.-</ecNumber>
    </recommendedName>
</protein>
<dbReference type="Gene3D" id="3.40.50.300">
    <property type="entry name" value="P-loop containing nucleotide triphosphate hydrolases"/>
    <property type="match status" value="1"/>
</dbReference>
<sequence>MKRASAPRTHAGDALHRGRIVATYGRHAMLETDAGVRLRCHPRGKRLDAVVGDLVDWSAAGDEGVIERVHERRNLLFRQDAQRTKMLAANIDQVLVLLAAEPVLSEAQLARALIAARAAAVPALVALNKRDLQPAFERAWARLAPYRDMGETVLPLQLHNAGPEDATLADLLSHLRKRVTLVMGPSGTGKSTLINRLVPTAGVQTQAISQALGTGRHTTTRSTWYWLDAQRRGALIDSPGFHEFGLHHIEPERLASLMPDLAPFVGRCRFHNCTHRQEPDCAIRAAIAPNGPIAPGRWQLYVSLFDELRAARPY</sequence>
<comment type="subcellular location">
    <subcellularLocation>
        <location evidence="3">Cytoplasm</location>
    </subcellularLocation>
</comment>
<dbReference type="GO" id="GO:0046872">
    <property type="term" value="F:metal ion binding"/>
    <property type="evidence" value="ECO:0007669"/>
    <property type="project" value="UniProtKB-KW"/>
</dbReference>
<feature type="domain" description="EngC GTPase" evidence="4">
    <location>
        <begin position="89"/>
        <end position="242"/>
    </location>
</feature>
<dbReference type="SUPFAM" id="SSF52540">
    <property type="entry name" value="P-loop containing nucleoside triphosphate hydrolases"/>
    <property type="match status" value="1"/>
</dbReference>
<feature type="binding site" evidence="3">
    <location>
        <position position="275"/>
    </location>
    <ligand>
        <name>Zn(2+)</name>
        <dbReference type="ChEBI" id="CHEBI:29105"/>
    </ligand>
</feature>
<dbReference type="AlphaFoldDB" id="A0A554XCT6"/>
<keyword evidence="3" id="KW-0694">RNA-binding</keyword>